<feature type="coiled-coil region" evidence="1">
    <location>
        <begin position="1"/>
        <end position="53"/>
    </location>
</feature>
<name>A0A4Q4ST08_9PEZI</name>
<dbReference type="Proteomes" id="UP000293360">
    <property type="component" value="Unassembled WGS sequence"/>
</dbReference>
<comment type="caution">
    <text evidence="2">The sequence shown here is derived from an EMBL/GenBank/DDBJ whole genome shotgun (WGS) entry which is preliminary data.</text>
</comment>
<dbReference type="EMBL" id="QJNU01001375">
    <property type="protein sequence ID" value="RYO76921.1"/>
    <property type="molecule type" value="Genomic_DNA"/>
</dbReference>
<organism evidence="2 3">
    <name type="scientific">Monosporascus ibericus</name>
    <dbReference type="NCBI Taxonomy" id="155417"/>
    <lineage>
        <taxon>Eukaryota</taxon>
        <taxon>Fungi</taxon>
        <taxon>Dikarya</taxon>
        <taxon>Ascomycota</taxon>
        <taxon>Pezizomycotina</taxon>
        <taxon>Sordariomycetes</taxon>
        <taxon>Xylariomycetidae</taxon>
        <taxon>Xylariales</taxon>
        <taxon>Xylariales incertae sedis</taxon>
        <taxon>Monosporascus</taxon>
    </lineage>
</organism>
<reference evidence="2 3" key="1">
    <citation type="submission" date="2018-06" db="EMBL/GenBank/DDBJ databases">
        <title>Complete Genomes of Monosporascus.</title>
        <authorList>
            <person name="Robinson A.J."/>
            <person name="Natvig D.O."/>
        </authorList>
    </citation>
    <scope>NUCLEOTIDE SEQUENCE [LARGE SCALE GENOMIC DNA]</scope>
    <source>
        <strain evidence="2 3">CBS 110550</strain>
    </source>
</reference>
<evidence type="ECO:0000313" key="2">
    <source>
        <dbReference type="EMBL" id="RYO76921.1"/>
    </source>
</evidence>
<accession>A0A4Q4ST08</accession>
<dbReference type="AlphaFoldDB" id="A0A4Q4ST08"/>
<sequence>MNEAISRLQRLRQQQKFLRTKNVEMINRSLQSLDELEEQEKAKVEAAAQAVQAAGVSDLSGPEAANWSFPADPGWKAILNAAGFANKSSSTGAGHS</sequence>
<keyword evidence="3" id="KW-1185">Reference proteome</keyword>
<proteinExistence type="predicted"/>
<evidence type="ECO:0000313" key="3">
    <source>
        <dbReference type="Proteomes" id="UP000293360"/>
    </source>
</evidence>
<protein>
    <submittedName>
        <fullName evidence="2">Uncharacterized protein</fullName>
    </submittedName>
</protein>
<gene>
    <name evidence="2" type="ORF">DL764_010264</name>
</gene>
<evidence type="ECO:0000256" key="1">
    <source>
        <dbReference type="SAM" id="Coils"/>
    </source>
</evidence>
<keyword evidence="1" id="KW-0175">Coiled coil</keyword>